<keyword evidence="2" id="KW-1133">Transmembrane helix</keyword>
<feature type="compositionally biased region" description="Low complexity" evidence="1">
    <location>
        <begin position="15"/>
        <end position="28"/>
    </location>
</feature>
<name>A0ABD3MGY2_9STRA</name>
<evidence type="ECO:0000256" key="2">
    <source>
        <dbReference type="SAM" id="Phobius"/>
    </source>
</evidence>
<keyword evidence="2" id="KW-0472">Membrane</keyword>
<evidence type="ECO:0000313" key="3">
    <source>
        <dbReference type="EMBL" id="KAL3763370.1"/>
    </source>
</evidence>
<organism evidence="3 4">
    <name type="scientific">Discostella pseudostelligera</name>
    <dbReference type="NCBI Taxonomy" id="259834"/>
    <lineage>
        <taxon>Eukaryota</taxon>
        <taxon>Sar</taxon>
        <taxon>Stramenopiles</taxon>
        <taxon>Ochrophyta</taxon>
        <taxon>Bacillariophyta</taxon>
        <taxon>Coscinodiscophyceae</taxon>
        <taxon>Thalassiosirophycidae</taxon>
        <taxon>Stephanodiscales</taxon>
        <taxon>Stephanodiscaceae</taxon>
        <taxon>Discostella</taxon>
    </lineage>
</organism>
<comment type="caution">
    <text evidence="3">The sequence shown here is derived from an EMBL/GenBank/DDBJ whole genome shotgun (WGS) entry which is preliminary data.</text>
</comment>
<evidence type="ECO:0000256" key="1">
    <source>
        <dbReference type="SAM" id="MobiDB-lite"/>
    </source>
</evidence>
<feature type="transmembrane region" description="Helical" evidence="2">
    <location>
        <begin position="122"/>
        <end position="140"/>
    </location>
</feature>
<keyword evidence="4" id="KW-1185">Reference proteome</keyword>
<feature type="region of interest" description="Disordered" evidence="1">
    <location>
        <begin position="1"/>
        <end position="51"/>
    </location>
</feature>
<feature type="transmembrane region" description="Helical" evidence="2">
    <location>
        <begin position="206"/>
        <end position="230"/>
    </location>
</feature>
<feature type="compositionally biased region" description="Polar residues" evidence="1">
    <location>
        <begin position="1"/>
        <end position="10"/>
    </location>
</feature>
<dbReference type="EMBL" id="JALLBG020000123">
    <property type="protein sequence ID" value="KAL3763370.1"/>
    <property type="molecule type" value="Genomic_DNA"/>
</dbReference>
<dbReference type="AlphaFoldDB" id="A0ABD3MGY2"/>
<dbReference type="Proteomes" id="UP001530293">
    <property type="component" value="Unassembled WGS sequence"/>
</dbReference>
<gene>
    <name evidence="3" type="ORF">ACHAWU_001943</name>
</gene>
<proteinExistence type="predicted"/>
<accession>A0ABD3MGY2</accession>
<sequence>MDSEIQITETRPQHSDSGPSDAAASDFSIFKNSNSDSSPHQQQPTQHRQHRLVQPHEIPLYIQRSHFQFDDIIYFFTNTEPARFHFPKPPKLQQHNLSDDAWAALQLRVDHVARDILDPHRYYAAALGVGLMMTIVFYAVRPGYDRNTIHATSKNRNGEDGDANVDDDELYDDYIQDDLWERNHSMDDVVLAELNYLNSNLETSLLLWRISLIGSLTILFGCVIFLVVLMERRNCVIDGKIRVSIDEIRSRFEDEGIGVEYRTCSSHPPPNSNGMIGKLCSWGKYIRPTRVVVFYYLDDIPGGISSRSLMGTGLGGVGGGEQQHSQHRTKKTSSFFSEDYQRRYFPPRSVDENSLGVAAPTSSSTTAFSIV</sequence>
<protein>
    <submittedName>
        <fullName evidence="3">Uncharacterized protein</fullName>
    </submittedName>
</protein>
<evidence type="ECO:0000313" key="4">
    <source>
        <dbReference type="Proteomes" id="UP001530293"/>
    </source>
</evidence>
<keyword evidence="2" id="KW-0812">Transmembrane</keyword>
<reference evidence="3 4" key="1">
    <citation type="submission" date="2024-10" db="EMBL/GenBank/DDBJ databases">
        <title>Updated reference genomes for cyclostephanoid diatoms.</title>
        <authorList>
            <person name="Roberts W.R."/>
            <person name="Alverson A.J."/>
        </authorList>
    </citation>
    <scope>NUCLEOTIDE SEQUENCE [LARGE SCALE GENOMIC DNA]</scope>
    <source>
        <strain evidence="3 4">AJA232-27</strain>
    </source>
</reference>